<keyword evidence="2" id="KW-1185">Reference proteome</keyword>
<dbReference type="RefSeq" id="WP_025205251.1">
    <property type="nucleotide sequence ID" value="NZ_CP007033.1"/>
</dbReference>
<accession>A0ABM5P3Z7</accession>
<name>A0ABM5P3Z7_DEHRP</name>
<reference evidence="1 2" key="1">
    <citation type="journal article" date="2013" name="Stand. Genomic Sci.">
        <title>Complete genome sequence of Dehalobacter restrictus PER-K23(T.).</title>
        <authorList>
            <person name="Kruse T."/>
            <person name="Maillard J."/>
            <person name="Goodwin L."/>
            <person name="Woyke T."/>
            <person name="Teshima H."/>
            <person name="Bruce D."/>
            <person name="Detter C."/>
            <person name="Tapia R."/>
            <person name="Han C."/>
            <person name="Huntemann M."/>
            <person name="Wei C.L."/>
            <person name="Han J."/>
            <person name="Chen A."/>
            <person name="Kyrpides N."/>
            <person name="Szeto E."/>
            <person name="Markowitz V."/>
            <person name="Ivanova N."/>
            <person name="Pagani I."/>
            <person name="Pati A."/>
            <person name="Pitluck S."/>
            <person name="Nolan M."/>
            <person name="Holliger C."/>
            <person name="Smidt H."/>
        </authorList>
    </citation>
    <scope>NUCLEOTIDE SEQUENCE [LARGE SCALE GENOMIC DNA]</scope>
    <source>
        <strain evidence="2">DSM 9455</strain>
    </source>
</reference>
<proteinExistence type="predicted"/>
<gene>
    <name evidence="1" type="ORF">DEHRE_03575</name>
</gene>
<dbReference type="EMBL" id="CP007033">
    <property type="protein sequence ID" value="AHF09284.1"/>
    <property type="molecule type" value="Genomic_DNA"/>
</dbReference>
<sequence>MQEGKNKQMDETIRLVRWLSEHPKIQSRLCDGEFESTPEECIEMIEMLEKYSFYDMIFILLMKNRHDPVIDEALTKMVTEKIANEWERIGTEQMCRDIKERIRKEIKINEVS</sequence>
<evidence type="ECO:0000313" key="2">
    <source>
        <dbReference type="Proteomes" id="UP000018934"/>
    </source>
</evidence>
<evidence type="ECO:0000313" key="1">
    <source>
        <dbReference type="EMBL" id="AHF09284.1"/>
    </source>
</evidence>
<dbReference type="Proteomes" id="UP000018934">
    <property type="component" value="Chromosome"/>
</dbReference>
<protein>
    <submittedName>
        <fullName evidence="1">Uncharacterized protein</fullName>
    </submittedName>
</protein>
<organism evidence="1 2">
    <name type="scientific">Dehalobacter restrictus (strain DSM 9455 / PER-K23)</name>
    <dbReference type="NCBI Taxonomy" id="871738"/>
    <lineage>
        <taxon>Bacteria</taxon>
        <taxon>Bacillati</taxon>
        <taxon>Bacillota</taxon>
        <taxon>Clostridia</taxon>
        <taxon>Eubacteriales</taxon>
        <taxon>Desulfitobacteriaceae</taxon>
        <taxon>Dehalobacter</taxon>
    </lineage>
</organism>